<feature type="transmembrane region" description="Helical" evidence="7">
    <location>
        <begin position="227"/>
        <end position="247"/>
    </location>
</feature>
<evidence type="ECO:0000256" key="6">
    <source>
        <dbReference type="ARBA" id="ARBA00023136"/>
    </source>
</evidence>
<feature type="transmembrane region" description="Helical" evidence="7">
    <location>
        <begin position="397"/>
        <end position="413"/>
    </location>
</feature>
<organism evidence="9 10">
    <name type="scientific">Pseudonocardia lutea</name>
    <dbReference type="NCBI Taxonomy" id="2172015"/>
    <lineage>
        <taxon>Bacteria</taxon>
        <taxon>Bacillati</taxon>
        <taxon>Actinomycetota</taxon>
        <taxon>Actinomycetes</taxon>
        <taxon>Pseudonocardiales</taxon>
        <taxon>Pseudonocardiaceae</taxon>
        <taxon>Pseudonocardia</taxon>
    </lineage>
</organism>
<evidence type="ECO:0000313" key="10">
    <source>
        <dbReference type="Proteomes" id="UP001596119"/>
    </source>
</evidence>
<proteinExistence type="inferred from homology"/>
<feature type="domain" description="EccD-like transmembrane" evidence="8">
    <location>
        <begin position="174"/>
        <end position="455"/>
    </location>
</feature>
<dbReference type="InterPro" id="IPR044049">
    <property type="entry name" value="EccD_transm"/>
</dbReference>
<dbReference type="EMBL" id="JBHSQK010000062">
    <property type="protein sequence ID" value="MFC5951065.1"/>
    <property type="molecule type" value="Genomic_DNA"/>
</dbReference>
<feature type="transmembrane region" description="Helical" evidence="7">
    <location>
        <begin position="201"/>
        <end position="220"/>
    </location>
</feature>
<dbReference type="Gene3D" id="3.10.20.90">
    <property type="entry name" value="Phosphatidylinositol 3-kinase Catalytic Subunit, Chain A, domain 1"/>
    <property type="match status" value="1"/>
</dbReference>
<keyword evidence="3" id="KW-1003">Cell membrane</keyword>
<evidence type="ECO:0000313" key="9">
    <source>
        <dbReference type="EMBL" id="MFC5951065.1"/>
    </source>
</evidence>
<evidence type="ECO:0000256" key="3">
    <source>
        <dbReference type="ARBA" id="ARBA00022475"/>
    </source>
</evidence>
<dbReference type="Pfam" id="PF19053">
    <property type="entry name" value="EccD"/>
    <property type="match status" value="1"/>
</dbReference>
<keyword evidence="10" id="KW-1185">Reference proteome</keyword>
<evidence type="ECO:0000256" key="5">
    <source>
        <dbReference type="ARBA" id="ARBA00022989"/>
    </source>
</evidence>
<dbReference type="InterPro" id="IPR024962">
    <property type="entry name" value="YukD-like"/>
</dbReference>
<feature type="transmembrane region" description="Helical" evidence="7">
    <location>
        <begin position="114"/>
        <end position="133"/>
    </location>
</feature>
<feature type="transmembrane region" description="Helical" evidence="7">
    <location>
        <begin position="253"/>
        <end position="279"/>
    </location>
</feature>
<dbReference type="Pfam" id="PF08817">
    <property type="entry name" value="YukD"/>
    <property type="match status" value="1"/>
</dbReference>
<comment type="caution">
    <text evidence="9">The sequence shown here is derived from an EMBL/GenBank/DDBJ whole genome shotgun (WGS) entry which is preliminary data.</text>
</comment>
<comment type="similarity">
    <text evidence="2">Belongs to the EccD/Snm4 family.</text>
</comment>
<feature type="transmembrane region" description="Helical" evidence="7">
    <location>
        <begin position="139"/>
        <end position="162"/>
    </location>
</feature>
<dbReference type="RefSeq" id="WP_379568649.1">
    <property type="nucleotide sequence ID" value="NZ_JBHSQK010000062.1"/>
</dbReference>
<sequence length="456" mass="44056">MDAYRRVTVLAPACRLDVALPADLAIAELVPMVRELLGEPRPGAGRGPAPWRLDGAAGAPLPPGATLAQLGIHDGELLRIGPAVAPPPAPRFDDLPEALAAAVEAAAAGDDDRALPLAVLGAVTGASVLLGALRGSGLLVVAAGVVGGLGAVAGALVLSARARSTAAATGPRGWTGLVPALCALPPAAAVGWLLAPGSPTAATLGAALLLTLAAAAAQAVVRVLAPLLTAVLLVGSTTALACAVLLLTGGTAATAGAACALAAVLAAPALAGVLAAPLLPRVALRFAGLSAADAAEPPGRPADGASRPAGQADLARRHLAGLVLGTAAVTAGGAVLAATVPSRWGPLLAVALCAVLLLRARGFAEPLPVRALRLAGLLGGCGAAVAGTLAAPAAVRLLAALATLGALLAVLALHGRPSRFGPVGRRGVDLAELVLTALCVPLAAAALDLFALARGW</sequence>
<keyword evidence="4 7" id="KW-0812">Transmembrane</keyword>
<dbReference type="InterPro" id="IPR006707">
    <property type="entry name" value="T7SS_EccD"/>
</dbReference>
<evidence type="ECO:0000259" key="8">
    <source>
        <dbReference type="Pfam" id="PF19053"/>
    </source>
</evidence>
<evidence type="ECO:0000256" key="7">
    <source>
        <dbReference type="SAM" id="Phobius"/>
    </source>
</evidence>
<gene>
    <name evidence="9" type="primary">eccD</name>
    <name evidence="9" type="ORF">ACFQH9_22620</name>
</gene>
<keyword evidence="5 7" id="KW-1133">Transmembrane helix</keyword>
<evidence type="ECO:0000256" key="2">
    <source>
        <dbReference type="ARBA" id="ARBA00006162"/>
    </source>
</evidence>
<evidence type="ECO:0000256" key="1">
    <source>
        <dbReference type="ARBA" id="ARBA00004651"/>
    </source>
</evidence>
<feature type="transmembrane region" description="Helical" evidence="7">
    <location>
        <begin position="174"/>
        <end position="195"/>
    </location>
</feature>
<name>A0ABW1ICU4_9PSEU</name>
<accession>A0ABW1ICU4</accession>
<keyword evidence="6 7" id="KW-0472">Membrane</keyword>
<feature type="transmembrane region" description="Helical" evidence="7">
    <location>
        <begin position="433"/>
        <end position="453"/>
    </location>
</feature>
<feature type="transmembrane region" description="Helical" evidence="7">
    <location>
        <begin position="319"/>
        <end position="338"/>
    </location>
</feature>
<dbReference type="NCBIfam" id="TIGR03920">
    <property type="entry name" value="T7SS_EccD"/>
    <property type="match status" value="1"/>
</dbReference>
<dbReference type="Proteomes" id="UP001596119">
    <property type="component" value="Unassembled WGS sequence"/>
</dbReference>
<reference evidence="10" key="1">
    <citation type="journal article" date="2019" name="Int. J. Syst. Evol. Microbiol.">
        <title>The Global Catalogue of Microorganisms (GCM) 10K type strain sequencing project: providing services to taxonomists for standard genome sequencing and annotation.</title>
        <authorList>
            <consortium name="The Broad Institute Genomics Platform"/>
            <consortium name="The Broad Institute Genome Sequencing Center for Infectious Disease"/>
            <person name="Wu L."/>
            <person name="Ma J."/>
        </authorList>
    </citation>
    <scope>NUCLEOTIDE SEQUENCE [LARGE SCALE GENOMIC DNA]</scope>
    <source>
        <strain evidence="10">CGMCC 4.7397</strain>
    </source>
</reference>
<protein>
    <submittedName>
        <fullName evidence="9">Type VII secretion integral membrane protein EccD</fullName>
    </submittedName>
</protein>
<feature type="transmembrane region" description="Helical" evidence="7">
    <location>
        <begin position="344"/>
        <end position="360"/>
    </location>
</feature>
<comment type="subcellular location">
    <subcellularLocation>
        <location evidence="1">Cell membrane</location>
        <topology evidence="1">Multi-pass membrane protein</topology>
    </subcellularLocation>
</comment>
<evidence type="ECO:0000256" key="4">
    <source>
        <dbReference type="ARBA" id="ARBA00022692"/>
    </source>
</evidence>